<dbReference type="OrthoDB" id="9157652at2"/>
<accession>K1JR96</accession>
<dbReference type="EMBL" id="ADMG01000051">
    <property type="protein sequence ID" value="EKB30207.1"/>
    <property type="molecule type" value="Genomic_DNA"/>
</dbReference>
<dbReference type="Proteomes" id="UP000005835">
    <property type="component" value="Unassembled WGS sequence"/>
</dbReference>
<organism evidence="3 4">
    <name type="scientific">Sutterella wadsworthensis 2_1_59BFAA</name>
    <dbReference type="NCBI Taxonomy" id="742823"/>
    <lineage>
        <taxon>Bacteria</taxon>
        <taxon>Pseudomonadati</taxon>
        <taxon>Pseudomonadota</taxon>
        <taxon>Betaproteobacteria</taxon>
        <taxon>Burkholderiales</taxon>
        <taxon>Sutterellaceae</taxon>
        <taxon>Sutterella</taxon>
    </lineage>
</organism>
<dbReference type="eggNOG" id="COG0526">
    <property type="taxonomic scope" value="Bacteria"/>
</dbReference>
<comment type="caution">
    <text evidence="3">The sequence shown here is derived from an EMBL/GenBank/DDBJ whole genome shotgun (WGS) entry which is preliminary data.</text>
</comment>
<name>K1JR96_9BURK</name>
<protein>
    <recommendedName>
        <fullName evidence="5">Type-F conjugative transfer system pilin assembly protein TrbC</fullName>
    </recommendedName>
</protein>
<evidence type="ECO:0000313" key="4">
    <source>
        <dbReference type="Proteomes" id="UP000005835"/>
    </source>
</evidence>
<evidence type="ECO:0000313" key="3">
    <source>
        <dbReference type="EMBL" id="EKB30207.1"/>
    </source>
</evidence>
<dbReference type="STRING" id="742823.HMPREF9465_02214"/>
<evidence type="ECO:0000256" key="2">
    <source>
        <dbReference type="SAM" id="SignalP"/>
    </source>
</evidence>
<feature type="signal peptide" evidence="2">
    <location>
        <begin position="1"/>
        <end position="28"/>
    </location>
</feature>
<dbReference type="Pfam" id="PF13728">
    <property type="entry name" value="TraF"/>
    <property type="match status" value="1"/>
</dbReference>
<dbReference type="PATRIC" id="fig|742823.3.peg.2224"/>
<dbReference type="RefSeq" id="WP_005437080.1">
    <property type="nucleotide sequence ID" value="NZ_JH815521.1"/>
</dbReference>
<proteinExistence type="predicted"/>
<gene>
    <name evidence="3" type="ORF">HMPREF9465_02214</name>
</gene>
<dbReference type="InterPro" id="IPR039555">
    <property type="entry name" value="TraF/TrbB"/>
</dbReference>
<feature type="region of interest" description="Disordered" evidence="1">
    <location>
        <begin position="92"/>
        <end position="118"/>
    </location>
</feature>
<reference evidence="3 4" key="1">
    <citation type="submission" date="2012-05" db="EMBL/GenBank/DDBJ databases">
        <title>The Genome Sequence of Sutterella wadsworthensis 2_1_59BFAA.</title>
        <authorList>
            <consortium name="The Broad Institute Genome Sequencing Platform"/>
            <person name="Earl A."/>
            <person name="Ward D."/>
            <person name="Feldgarden M."/>
            <person name="Gevers D."/>
            <person name="Daigneault M."/>
            <person name="Strauss J."/>
            <person name="Allen-Vercoe E."/>
            <person name="Walker B."/>
            <person name="Young S.K."/>
            <person name="Zeng Q."/>
            <person name="Gargeya S."/>
            <person name="Fitzgerald M."/>
            <person name="Haas B."/>
            <person name="Abouelleil A."/>
            <person name="Alvarado L."/>
            <person name="Arachchi H.M."/>
            <person name="Berlin A.M."/>
            <person name="Chapman S.B."/>
            <person name="Goldberg J."/>
            <person name="Griggs A."/>
            <person name="Gujja S."/>
            <person name="Hansen M."/>
            <person name="Howarth C."/>
            <person name="Imamovic A."/>
            <person name="Larimer J."/>
            <person name="McCowen C."/>
            <person name="Montmayeur A."/>
            <person name="Murphy C."/>
            <person name="Neiman D."/>
            <person name="Pearson M."/>
            <person name="Priest M."/>
            <person name="Roberts A."/>
            <person name="Saif S."/>
            <person name="Shea T."/>
            <person name="Sisk P."/>
            <person name="Sykes S."/>
            <person name="Wortman J."/>
            <person name="Nusbaum C."/>
            <person name="Birren B."/>
        </authorList>
    </citation>
    <scope>NUCLEOTIDE SEQUENCE [LARGE SCALE GENOMIC DNA]</scope>
    <source>
        <strain evidence="3 4">2_1_59BFAA</strain>
    </source>
</reference>
<evidence type="ECO:0000256" key="1">
    <source>
        <dbReference type="SAM" id="MobiDB-lite"/>
    </source>
</evidence>
<dbReference type="AlphaFoldDB" id="K1JR96"/>
<dbReference type="HOGENOM" id="CLU_698142_0_0_4"/>
<keyword evidence="2" id="KW-0732">Signal</keyword>
<evidence type="ECO:0008006" key="5">
    <source>
        <dbReference type="Google" id="ProtNLM"/>
    </source>
</evidence>
<feature type="chain" id="PRO_5003849993" description="Type-F conjugative transfer system pilin assembly protein TrbC" evidence="2">
    <location>
        <begin position="29"/>
        <end position="395"/>
    </location>
</feature>
<keyword evidence="4" id="KW-1185">Reference proteome</keyword>
<sequence length="395" mass="41993">MKINIITGMILAALCLLLFAGTVADAFAGPLPSTGGHPLDSSLSNAQGEFASYAPARPHDAPDVRHPSTWWDEDVWADPDRPFLYYGDNEVPDMRPGSTVEPPEPQSVVKPDEKPFDPEDFTAFKTVEDLRAERERRLNTAIMNPSPANMQSYQAINAHLLALSARFAQAWQLGRMQNPGYDWTTTAPSANFATVELGAMKRDKSHALVKSLQGDAGLLFIGKKGDPLTQVAAGPVRAFANTWGLELLAVADGIDAPAAGTSIPGFEGFDLVQPDAGRAKKLGVNTLPAVILVPNPKAMSRPDFALLRGGLAGRDGMLIAAGAVSGEELSRRLVFILSNPSGFEDTPHIRGRAAPTGSLLLPPDPALRMPSAQTADTPPVVIPHAGAALNPKPVR</sequence>